<dbReference type="Proteomes" id="UP000593577">
    <property type="component" value="Unassembled WGS sequence"/>
</dbReference>
<evidence type="ECO:0000313" key="1">
    <source>
        <dbReference type="EMBL" id="MBA0696992.1"/>
    </source>
</evidence>
<protein>
    <recommendedName>
        <fullName evidence="3">RNase H type-1 domain-containing protein</fullName>
    </recommendedName>
</protein>
<accession>A0A7J8YC58</accession>
<reference evidence="1 2" key="1">
    <citation type="journal article" date="2019" name="Genome Biol. Evol.">
        <title>Insights into the evolution of the New World diploid cottons (Gossypium, subgenus Houzingenia) based on genome sequencing.</title>
        <authorList>
            <person name="Grover C.E."/>
            <person name="Arick M.A. 2nd"/>
            <person name="Thrash A."/>
            <person name="Conover J.L."/>
            <person name="Sanders W.S."/>
            <person name="Peterson D.G."/>
            <person name="Frelichowski J.E."/>
            <person name="Scheffler J.A."/>
            <person name="Scheffler B.E."/>
            <person name="Wendel J.F."/>
        </authorList>
    </citation>
    <scope>NUCLEOTIDE SEQUENCE [LARGE SCALE GENOMIC DNA]</scope>
    <source>
        <strain evidence="1">185</strain>
        <tissue evidence="1">Leaf</tissue>
    </source>
</reference>
<dbReference type="AlphaFoldDB" id="A0A7J8YC58"/>
<evidence type="ECO:0008006" key="3">
    <source>
        <dbReference type="Google" id="ProtNLM"/>
    </source>
</evidence>
<keyword evidence="2" id="KW-1185">Reference proteome</keyword>
<proteinExistence type="predicted"/>
<comment type="caution">
    <text evidence="1">The sequence shown here is derived from an EMBL/GenBank/DDBJ whole genome shotgun (WGS) entry which is preliminary data.</text>
</comment>
<dbReference type="EMBL" id="JABFAA010000011">
    <property type="protein sequence ID" value="MBA0696992.1"/>
    <property type="molecule type" value="Genomic_DNA"/>
</dbReference>
<gene>
    <name evidence="1" type="ORF">Goari_003505</name>
</gene>
<organism evidence="1 2">
    <name type="scientific">Gossypium aridum</name>
    <name type="common">American cotton</name>
    <name type="synonym">Erioxylum aridum</name>
    <dbReference type="NCBI Taxonomy" id="34290"/>
    <lineage>
        <taxon>Eukaryota</taxon>
        <taxon>Viridiplantae</taxon>
        <taxon>Streptophyta</taxon>
        <taxon>Embryophyta</taxon>
        <taxon>Tracheophyta</taxon>
        <taxon>Spermatophyta</taxon>
        <taxon>Magnoliopsida</taxon>
        <taxon>eudicotyledons</taxon>
        <taxon>Gunneridae</taxon>
        <taxon>Pentapetalae</taxon>
        <taxon>rosids</taxon>
        <taxon>malvids</taxon>
        <taxon>Malvales</taxon>
        <taxon>Malvaceae</taxon>
        <taxon>Malvoideae</taxon>
        <taxon>Gossypium</taxon>
    </lineage>
</organism>
<evidence type="ECO:0000313" key="2">
    <source>
        <dbReference type="Proteomes" id="UP000593577"/>
    </source>
</evidence>
<sequence length="106" mass="11904">MIALEDEAGCGGVLRDEKGVVCALFSGLIVARGSEMAKIIAIKIVVELYIGLSWQVKVPLVIEPSSCVALEWVMKRNYRSWTLRNLFIDIECDINQLVRVQFIVIH</sequence>
<name>A0A7J8YC58_GOSAI</name>